<dbReference type="InterPro" id="IPR011766">
    <property type="entry name" value="TPP_enzyme_TPP-bd"/>
</dbReference>
<keyword evidence="8" id="KW-0028">Amino-acid biosynthesis</keyword>
<dbReference type="PANTHER" id="PTHR18968:SF129">
    <property type="entry name" value="ACETOLACTATE SYNTHASE"/>
    <property type="match status" value="1"/>
</dbReference>
<evidence type="ECO:0000256" key="9">
    <source>
        <dbReference type="ARBA" id="ARBA00048670"/>
    </source>
</evidence>
<reference evidence="14 15" key="1">
    <citation type="journal article" date="2019" name="Emerg. Microbes Infect.">
        <title>Comprehensive subspecies identification of 175 nontuberculous mycobacteria species based on 7547 genomic profiles.</title>
        <authorList>
            <person name="Matsumoto Y."/>
            <person name="Kinjo T."/>
            <person name="Motooka D."/>
            <person name="Nabeya D."/>
            <person name="Jung N."/>
            <person name="Uechi K."/>
            <person name="Horii T."/>
            <person name="Iida T."/>
            <person name="Fujita J."/>
            <person name="Nakamura S."/>
        </authorList>
    </citation>
    <scope>NUCLEOTIDE SEQUENCE [LARGE SCALE GENOMIC DNA]</scope>
    <source>
        <strain evidence="14 15">JCM 13392</strain>
    </source>
</reference>
<name>A0A7I9WTC8_9MYCO</name>
<dbReference type="Gene3D" id="3.40.50.970">
    <property type="match status" value="2"/>
</dbReference>
<dbReference type="GO" id="GO:0009097">
    <property type="term" value="P:isoleucine biosynthetic process"/>
    <property type="evidence" value="ECO:0007669"/>
    <property type="project" value="UniProtKB-UniPathway"/>
</dbReference>
<dbReference type="Gene3D" id="3.40.50.1220">
    <property type="entry name" value="TPP-binding domain"/>
    <property type="match status" value="1"/>
</dbReference>
<dbReference type="UniPathway" id="UPA00049">
    <property type="reaction ID" value="UER00059"/>
</dbReference>
<sequence length="544" mass="57222">MSDNDIRAARRVVDTLKAYGVNYIFGIPGAKIDPVFDALSDGGPTVVVCRHEQNAAFMAAAVGRLTGVPGVVLVTSGPGTTNTVTGLLTANTEQDPVLAVCGAVGRVDELKRTHQSMKATAVLGPVTKTTVEVTHPDNTAEAIANALRTAVTAPRGAAAVVLPADVSAATTEAVVAAPRTVTALGSAPVESVSAAAELIRAAKYPVLLVGMRGAEPAPCAALRTLLERTELPVVETFQAAGLVSRQLEDHYVGRVGLFRNQPGDVVVSRADVLITVGFDPVEYDPRLWNTDPERTVVHIDEIAADLDTHYQPILELRGDIAATVRALVPALSGLRLPPEAAADVSAQRSALDSIDDDARSHPDTDAGVNPAALAVTIGELVDDSAIIASDIGSNYIYTARHLRTYQPRRLLFSNGQQTLGVALPWAIAAAMVHPEAQVVSISGDGGFLFSAQELETATRLGVSFVHVIMRDNTYDMVGFGELLTYGRTSGVQLGDYDVTHFAAAFGATGIRVDTVADFRAAFTAALTAPGITIIDVRVDYRHLD</sequence>
<dbReference type="SUPFAM" id="SSF52518">
    <property type="entry name" value="Thiamin diphosphate-binding fold (THDP-binding)"/>
    <property type="match status" value="2"/>
</dbReference>
<dbReference type="InterPro" id="IPR000399">
    <property type="entry name" value="TPP-bd_CS"/>
</dbReference>
<evidence type="ECO:0000259" key="13">
    <source>
        <dbReference type="Pfam" id="PF02776"/>
    </source>
</evidence>
<evidence type="ECO:0000259" key="11">
    <source>
        <dbReference type="Pfam" id="PF00205"/>
    </source>
</evidence>
<accession>A0A7I9WTC8</accession>
<dbReference type="UniPathway" id="UPA00047">
    <property type="reaction ID" value="UER00055"/>
</dbReference>
<dbReference type="GO" id="GO:0005948">
    <property type="term" value="C:acetolactate synthase complex"/>
    <property type="evidence" value="ECO:0007669"/>
    <property type="project" value="TreeGrafter"/>
</dbReference>
<dbReference type="Pfam" id="PF00205">
    <property type="entry name" value="TPP_enzyme_M"/>
    <property type="match status" value="1"/>
</dbReference>
<dbReference type="InterPro" id="IPR012000">
    <property type="entry name" value="Thiamin_PyroP_enz_cen_dom"/>
</dbReference>
<feature type="domain" description="Thiamine pyrophosphate enzyme central" evidence="11">
    <location>
        <begin position="192"/>
        <end position="327"/>
    </location>
</feature>
<gene>
    <name evidence="14" type="ORF">MMUR_49990</name>
</gene>
<comment type="pathway">
    <text evidence="2">Amino-acid biosynthesis; L-valine biosynthesis; L-valine from pyruvate: step 1/4.</text>
</comment>
<dbReference type="SUPFAM" id="SSF52467">
    <property type="entry name" value="DHS-like NAD/FAD-binding domain"/>
    <property type="match status" value="1"/>
</dbReference>
<feature type="domain" description="Thiamine pyrophosphate enzyme TPP-binding" evidence="12">
    <location>
        <begin position="390"/>
        <end position="536"/>
    </location>
</feature>
<dbReference type="EC" id="2.2.1.6" evidence="4"/>
<dbReference type="NCBIfam" id="TIGR02418">
    <property type="entry name" value="acolac_catab"/>
    <property type="match status" value="1"/>
</dbReference>
<evidence type="ECO:0000259" key="12">
    <source>
        <dbReference type="Pfam" id="PF02775"/>
    </source>
</evidence>
<evidence type="ECO:0000256" key="1">
    <source>
        <dbReference type="ARBA" id="ARBA00004974"/>
    </source>
</evidence>
<keyword evidence="15" id="KW-1185">Reference proteome</keyword>
<organism evidence="14 15">
    <name type="scientific">Mycolicibacterium murale</name>
    <dbReference type="NCBI Taxonomy" id="182220"/>
    <lineage>
        <taxon>Bacteria</taxon>
        <taxon>Bacillati</taxon>
        <taxon>Actinomycetota</taxon>
        <taxon>Actinomycetes</taxon>
        <taxon>Mycobacteriales</taxon>
        <taxon>Mycobacteriaceae</taxon>
        <taxon>Mycolicibacterium</taxon>
    </lineage>
</organism>
<comment type="pathway">
    <text evidence="1">Amino-acid biosynthesis; L-isoleucine biosynthesis; L-isoleucine from 2-oxobutanoate: step 1/4.</text>
</comment>
<protein>
    <recommendedName>
        <fullName evidence="4">acetolactate synthase</fullName>
        <ecNumber evidence="4">2.2.1.6</ecNumber>
    </recommendedName>
</protein>
<comment type="similarity">
    <text evidence="3 10">Belongs to the TPP enzyme family.</text>
</comment>
<dbReference type="PROSITE" id="PS00187">
    <property type="entry name" value="TPP_ENZYMES"/>
    <property type="match status" value="1"/>
</dbReference>
<proteinExistence type="inferred from homology"/>
<dbReference type="AlphaFoldDB" id="A0A7I9WTC8"/>
<evidence type="ECO:0000313" key="14">
    <source>
        <dbReference type="EMBL" id="GFG60863.1"/>
    </source>
</evidence>
<dbReference type="InterPro" id="IPR012782">
    <property type="entry name" value="Acetolactate_synth_catblc"/>
</dbReference>
<dbReference type="InterPro" id="IPR012001">
    <property type="entry name" value="Thiamin_PyroP_enz_TPP-bd_dom"/>
</dbReference>
<dbReference type="Pfam" id="PF02775">
    <property type="entry name" value="TPP_enzyme_C"/>
    <property type="match status" value="1"/>
</dbReference>
<dbReference type="CDD" id="cd07035">
    <property type="entry name" value="TPP_PYR_POX_like"/>
    <property type="match status" value="1"/>
</dbReference>
<dbReference type="Proteomes" id="UP000465241">
    <property type="component" value="Unassembled WGS sequence"/>
</dbReference>
<evidence type="ECO:0000256" key="2">
    <source>
        <dbReference type="ARBA" id="ARBA00005025"/>
    </source>
</evidence>
<keyword evidence="8" id="KW-0100">Branched-chain amino acid biosynthesis</keyword>
<dbReference type="NCBIfam" id="NF006378">
    <property type="entry name" value="PRK08617.1"/>
    <property type="match status" value="1"/>
</dbReference>
<dbReference type="FunFam" id="3.40.50.970:FF:000007">
    <property type="entry name" value="Acetolactate synthase"/>
    <property type="match status" value="1"/>
</dbReference>
<evidence type="ECO:0000256" key="3">
    <source>
        <dbReference type="ARBA" id="ARBA00007812"/>
    </source>
</evidence>
<evidence type="ECO:0000313" key="15">
    <source>
        <dbReference type="Proteomes" id="UP000465241"/>
    </source>
</evidence>
<dbReference type="GO" id="GO:0050660">
    <property type="term" value="F:flavin adenine dinucleotide binding"/>
    <property type="evidence" value="ECO:0007669"/>
    <property type="project" value="TreeGrafter"/>
</dbReference>
<dbReference type="GO" id="GO:0009099">
    <property type="term" value="P:L-valine biosynthetic process"/>
    <property type="evidence" value="ECO:0007669"/>
    <property type="project" value="UniProtKB-UniPathway"/>
</dbReference>
<evidence type="ECO:0000256" key="6">
    <source>
        <dbReference type="ARBA" id="ARBA00022827"/>
    </source>
</evidence>
<evidence type="ECO:0000256" key="7">
    <source>
        <dbReference type="ARBA" id="ARBA00023052"/>
    </source>
</evidence>
<dbReference type="PANTHER" id="PTHR18968">
    <property type="entry name" value="THIAMINE PYROPHOSPHATE ENZYMES"/>
    <property type="match status" value="1"/>
</dbReference>
<dbReference type="Pfam" id="PF02776">
    <property type="entry name" value="TPP_enzyme_N"/>
    <property type="match status" value="1"/>
</dbReference>
<dbReference type="FunFam" id="3.40.50.1220:FF:000028">
    <property type="entry name" value="Acetolactate synthase, catabolic"/>
    <property type="match status" value="1"/>
</dbReference>
<evidence type="ECO:0000256" key="8">
    <source>
        <dbReference type="ARBA" id="ARBA00023304"/>
    </source>
</evidence>
<keyword evidence="6" id="KW-0274">FAD</keyword>
<dbReference type="GO" id="GO:0003984">
    <property type="term" value="F:acetolactate synthase activity"/>
    <property type="evidence" value="ECO:0007669"/>
    <property type="project" value="UniProtKB-EC"/>
</dbReference>
<dbReference type="InterPro" id="IPR045229">
    <property type="entry name" value="TPP_enz"/>
</dbReference>
<dbReference type="GO" id="GO:0030976">
    <property type="term" value="F:thiamine pyrophosphate binding"/>
    <property type="evidence" value="ECO:0007669"/>
    <property type="project" value="InterPro"/>
</dbReference>
<keyword evidence="5" id="KW-0285">Flavoprotein</keyword>
<evidence type="ECO:0000256" key="4">
    <source>
        <dbReference type="ARBA" id="ARBA00013145"/>
    </source>
</evidence>
<dbReference type="RefSeq" id="WP_193490820.1">
    <property type="nucleotide sequence ID" value="NZ_BAAAMC010000019.1"/>
</dbReference>
<comment type="catalytic activity">
    <reaction evidence="9">
        <text>2 pyruvate + H(+) = (2S)-2-acetolactate + CO2</text>
        <dbReference type="Rhea" id="RHEA:25249"/>
        <dbReference type="ChEBI" id="CHEBI:15361"/>
        <dbReference type="ChEBI" id="CHEBI:15378"/>
        <dbReference type="ChEBI" id="CHEBI:16526"/>
        <dbReference type="ChEBI" id="CHEBI:58476"/>
        <dbReference type="EC" id="2.2.1.6"/>
    </reaction>
</comment>
<dbReference type="GO" id="GO:0034077">
    <property type="term" value="P:butanediol metabolic process"/>
    <property type="evidence" value="ECO:0007669"/>
    <property type="project" value="InterPro"/>
</dbReference>
<dbReference type="EMBL" id="BLKT01000003">
    <property type="protein sequence ID" value="GFG60863.1"/>
    <property type="molecule type" value="Genomic_DNA"/>
</dbReference>
<dbReference type="InterPro" id="IPR029061">
    <property type="entry name" value="THDP-binding"/>
</dbReference>
<keyword evidence="7 10" id="KW-0786">Thiamine pyrophosphate</keyword>
<dbReference type="InterPro" id="IPR029035">
    <property type="entry name" value="DHS-like_NAD/FAD-binding_dom"/>
</dbReference>
<dbReference type="GO" id="GO:0000287">
    <property type="term" value="F:magnesium ion binding"/>
    <property type="evidence" value="ECO:0007669"/>
    <property type="project" value="InterPro"/>
</dbReference>
<feature type="domain" description="Thiamine pyrophosphate enzyme N-terminal TPP-binding" evidence="13">
    <location>
        <begin position="7"/>
        <end position="117"/>
    </location>
</feature>
<evidence type="ECO:0000256" key="10">
    <source>
        <dbReference type="RuleBase" id="RU362132"/>
    </source>
</evidence>
<comment type="caution">
    <text evidence="14">The sequence shown here is derived from an EMBL/GenBank/DDBJ whole genome shotgun (WGS) entry which is preliminary data.</text>
</comment>
<evidence type="ECO:0000256" key="5">
    <source>
        <dbReference type="ARBA" id="ARBA00022630"/>
    </source>
</evidence>